<gene>
    <name evidence="2" type="ORF">LU674_001700</name>
</gene>
<keyword evidence="1" id="KW-0472">Membrane</keyword>
<dbReference type="AlphaFoldDB" id="A0AAW7HD19"/>
<sequence length="58" mass="5590">MNDGSLGLVAGLALAASATAGLLGNQTVAAVLAVIGIAFAVALGLSKRAKNKAQPKSQ</sequence>
<name>A0AAW7HD19_9PSED</name>
<evidence type="ECO:0000313" key="3">
    <source>
        <dbReference type="Proteomes" id="UP001165439"/>
    </source>
</evidence>
<reference evidence="2" key="1">
    <citation type="submission" date="2023-06" db="EMBL/GenBank/DDBJ databases">
        <title>MBL-encoding genomic islands in Pseudomonas spp. in Poland.</title>
        <authorList>
            <person name="Urbanowicz P."/>
            <person name="Izdebski R."/>
            <person name="Biedrzycka M."/>
            <person name="Gniadkowski M."/>
        </authorList>
    </citation>
    <scope>NUCLEOTIDE SEQUENCE</scope>
    <source>
        <strain evidence="2">NMI5768_13</strain>
    </source>
</reference>
<protein>
    <submittedName>
        <fullName evidence="2">Uncharacterized protein</fullName>
    </submittedName>
</protein>
<keyword evidence="1" id="KW-1133">Transmembrane helix</keyword>
<dbReference type="EMBL" id="JAJSRF020000001">
    <property type="protein sequence ID" value="MDM3951066.1"/>
    <property type="molecule type" value="Genomic_DNA"/>
</dbReference>
<dbReference type="RefSeq" id="WP_156342222.1">
    <property type="nucleotide sequence ID" value="NZ_JAJSRF020000001.1"/>
</dbReference>
<organism evidence="2 3">
    <name type="scientific">Pseudomonas alloputida</name>
    <dbReference type="NCBI Taxonomy" id="1940621"/>
    <lineage>
        <taxon>Bacteria</taxon>
        <taxon>Pseudomonadati</taxon>
        <taxon>Pseudomonadota</taxon>
        <taxon>Gammaproteobacteria</taxon>
        <taxon>Pseudomonadales</taxon>
        <taxon>Pseudomonadaceae</taxon>
        <taxon>Pseudomonas</taxon>
    </lineage>
</organism>
<proteinExistence type="predicted"/>
<accession>A0AAW7HD19</accession>
<feature type="transmembrane region" description="Helical" evidence="1">
    <location>
        <begin position="28"/>
        <end position="46"/>
    </location>
</feature>
<evidence type="ECO:0000313" key="2">
    <source>
        <dbReference type="EMBL" id="MDM3951066.1"/>
    </source>
</evidence>
<comment type="caution">
    <text evidence="2">The sequence shown here is derived from an EMBL/GenBank/DDBJ whole genome shotgun (WGS) entry which is preliminary data.</text>
</comment>
<evidence type="ECO:0000256" key="1">
    <source>
        <dbReference type="SAM" id="Phobius"/>
    </source>
</evidence>
<dbReference type="Proteomes" id="UP001165439">
    <property type="component" value="Unassembled WGS sequence"/>
</dbReference>
<keyword evidence="1" id="KW-0812">Transmembrane</keyword>